<dbReference type="Proteomes" id="UP001465976">
    <property type="component" value="Unassembled WGS sequence"/>
</dbReference>
<reference evidence="1 2" key="1">
    <citation type="submission" date="2024-02" db="EMBL/GenBank/DDBJ databases">
        <title>A draft genome for the cacao thread blight pathogen Marasmius crinis-equi.</title>
        <authorList>
            <person name="Cohen S.P."/>
            <person name="Baruah I.K."/>
            <person name="Amoako-Attah I."/>
            <person name="Bukari Y."/>
            <person name="Meinhardt L.W."/>
            <person name="Bailey B.A."/>
        </authorList>
    </citation>
    <scope>NUCLEOTIDE SEQUENCE [LARGE SCALE GENOMIC DNA]</scope>
    <source>
        <strain evidence="1 2">GH-76</strain>
    </source>
</reference>
<accession>A0ABR3F7E6</accession>
<evidence type="ECO:0000313" key="2">
    <source>
        <dbReference type="Proteomes" id="UP001465976"/>
    </source>
</evidence>
<proteinExistence type="predicted"/>
<dbReference type="EMBL" id="JBAHYK010000807">
    <property type="protein sequence ID" value="KAL0571178.1"/>
    <property type="molecule type" value="Genomic_DNA"/>
</dbReference>
<name>A0ABR3F7E6_9AGAR</name>
<gene>
    <name evidence="1" type="ORF">V5O48_010780</name>
</gene>
<evidence type="ECO:0000313" key="1">
    <source>
        <dbReference type="EMBL" id="KAL0571178.1"/>
    </source>
</evidence>
<protein>
    <submittedName>
        <fullName evidence="1">Uncharacterized protein</fullName>
    </submittedName>
</protein>
<comment type="caution">
    <text evidence="1">The sequence shown here is derived from an EMBL/GenBank/DDBJ whole genome shotgun (WGS) entry which is preliminary data.</text>
</comment>
<sequence>MDLEDRENRVSARVLEKDIGMANAEEEERNDIDDDDRRLAQVCWTAGLDQNIQKMHFRAYKKLRVDSP</sequence>
<organism evidence="1 2">
    <name type="scientific">Marasmius crinis-equi</name>
    <dbReference type="NCBI Taxonomy" id="585013"/>
    <lineage>
        <taxon>Eukaryota</taxon>
        <taxon>Fungi</taxon>
        <taxon>Dikarya</taxon>
        <taxon>Basidiomycota</taxon>
        <taxon>Agaricomycotina</taxon>
        <taxon>Agaricomycetes</taxon>
        <taxon>Agaricomycetidae</taxon>
        <taxon>Agaricales</taxon>
        <taxon>Marasmiineae</taxon>
        <taxon>Marasmiaceae</taxon>
        <taxon>Marasmius</taxon>
    </lineage>
</organism>
<keyword evidence="2" id="KW-1185">Reference proteome</keyword>